<sequence length="959" mass="105328">MDKVLASTPTKKGCSVLEDKSNLGSVFEDSTEDNDNKHTQQQIIGIFNQLVQQNGISPNAFKQVLSSLQAQLGDNAVMQNELSKMMGEGRSQSVESTNDSFHQDMDVDDNHTETSTSEKANTSNSSVLINHSTTSFLTPESSVEANCSRREDPICPIESCREAFASKGALSWHIQNKHESHVAIFCKDCNENFNDWAQCTNHKCIKSEIEDEGRCSSVAGDSENVERELIEARKSLGSAPLPIYEGIKLKQCMSSSGSECDGKIEESDLPNLLKNPAAEEFFKQILKQNGEHSLPFGNEALDLSGGKDLMNPRNLQAFAAQNPLMMSNFLSQMPGSNPLLQGMPHFGQNNFLAGRRFEGMPGMNGNQMNSSAVSNSGMSVSDDDWESLMEVSNTDETEKIRQMVGDKALPVTDPNQCLLCRRVLSCKSALQMHYRTHTGERPFKCRVCQRAFTTKGNLKTHMGVHRVKQSYRGFGDGNSLGIQHNCPICQKSFFALNQLQMHIAEHRDQLTSRGGAPMQMPPMPNSGVPSSPMPRFGNNNVNGMLNMASPSLPHQEMAFPTFMPPVSGQNGFPPFGMLPNLLNFPNPLAAMAAAAASSKGQSMGSGNNLMNGNPFAVFGQPHMFGPGMVSADKMEQANASQKLLHALLNKQQHQLRQQDDVESDDQDEEDEPPQEKKMKLDVKEEVKEVKVNSPALSETATKEEDKDILPKGSMFLNLVRPAETTSESSANSTGDENPLDAIQKMWSQTEPPPPPRNPPTLSKHQCGVCFKHFSSSSALQIHMRTHTGDKPFKCDVCSRAFTTRGNLKVHMGTHMWTQSPSRRGRRIFDFPHEETSPSLSESNTSQSHSMPQGNPFMNPQLAAAALQAFNLPPGLMNPSSQAFQQAMASVFAKNSMLLPPTSNSSSETSPKQGMPNGIEAMLMFMKNECHMCHKICSSPADLDSHVRSHLTSVLPNNND</sequence>
<proteinExistence type="predicted"/>
<protein>
    <submittedName>
        <fullName evidence="2">Zinc finger protein</fullName>
    </submittedName>
</protein>
<evidence type="ECO:0000313" key="2">
    <source>
        <dbReference type="WBParaSite" id="RSKR_0000618300.1"/>
    </source>
</evidence>
<dbReference type="Proteomes" id="UP000095286">
    <property type="component" value="Unplaced"/>
</dbReference>
<organism evidence="1 2">
    <name type="scientific">Rhabditophanes sp. KR3021</name>
    <dbReference type="NCBI Taxonomy" id="114890"/>
    <lineage>
        <taxon>Eukaryota</taxon>
        <taxon>Metazoa</taxon>
        <taxon>Ecdysozoa</taxon>
        <taxon>Nematoda</taxon>
        <taxon>Chromadorea</taxon>
        <taxon>Rhabditida</taxon>
        <taxon>Tylenchina</taxon>
        <taxon>Panagrolaimomorpha</taxon>
        <taxon>Strongyloidoidea</taxon>
        <taxon>Alloionematidae</taxon>
        <taxon>Rhabditophanes</taxon>
    </lineage>
</organism>
<name>A0AC35TZT6_9BILA</name>
<dbReference type="WBParaSite" id="RSKR_0000618300.1">
    <property type="protein sequence ID" value="RSKR_0000618300.1"/>
    <property type="gene ID" value="RSKR_0000618300"/>
</dbReference>
<accession>A0AC35TZT6</accession>
<reference evidence="2" key="1">
    <citation type="submission" date="2016-11" db="UniProtKB">
        <authorList>
            <consortium name="WormBaseParasite"/>
        </authorList>
    </citation>
    <scope>IDENTIFICATION</scope>
    <source>
        <strain evidence="2">KR3021</strain>
    </source>
</reference>
<evidence type="ECO:0000313" key="1">
    <source>
        <dbReference type="Proteomes" id="UP000095286"/>
    </source>
</evidence>